<proteinExistence type="predicted"/>
<evidence type="ECO:0000313" key="1">
    <source>
        <dbReference type="EMBL" id="GAI98887.1"/>
    </source>
</evidence>
<dbReference type="AlphaFoldDB" id="X1T0P4"/>
<name>X1T0P4_9ZZZZ</name>
<organism evidence="1">
    <name type="scientific">marine sediment metagenome</name>
    <dbReference type="NCBI Taxonomy" id="412755"/>
    <lineage>
        <taxon>unclassified sequences</taxon>
        <taxon>metagenomes</taxon>
        <taxon>ecological metagenomes</taxon>
    </lineage>
</organism>
<reference evidence="1" key="1">
    <citation type="journal article" date="2014" name="Front. Microbiol.">
        <title>High frequency of phylogenetically diverse reductive dehalogenase-homologous genes in deep subseafloor sedimentary metagenomes.</title>
        <authorList>
            <person name="Kawai M."/>
            <person name="Futagami T."/>
            <person name="Toyoda A."/>
            <person name="Takaki Y."/>
            <person name="Nishi S."/>
            <person name="Hori S."/>
            <person name="Arai W."/>
            <person name="Tsubouchi T."/>
            <person name="Morono Y."/>
            <person name="Uchiyama I."/>
            <person name="Ito T."/>
            <person name="Fujiyama A."/>
            <person name="Inagaki F."/>
            <person name="Takami H."/>
        </authorList>
    </citation>
    <scope>NUCLEOTIDE SEQUENCE</scope>
    <source>
        <strain evidence="1">Expedition CK06-06</strain>
    </source>
</reference>
<gene>
    <name evidence="1" type="ORF">S12H4_39267</name>
</gene>
<dbReference type="EMBL" id="BARW01023713">
    <property type="protein sequence ID" value="GAI98887.1"/>
    <property type="molecule type" value="Genomic_DNA"/>
</dbReference>
<sequence>AEEIKRAGVGYIATHQLNQMLEIIVQTIEIVGAENFDSVALYDTAQAYSQVVDGIQRSSLSETKRDAVDAYGMYEVSAADRDIFRISDDWIPIMREP</sequence>
<accession>X1T0P4</accession>
<protein>
    <submittedName>
        <fullName evidence="1">Uncharacterized protein</fullName>
    </submittedName>
</protein>
<comment type="caution">
    <text evidence="1">The sequence shown here is derived from an EMBL/GenBank/DDBJ whole genome shotgun (WGS) entry which is preliminary data.</text>
</comment>
<feature type="non-terminal residue" evidence="1">
    <location>
        <position position="1"/>
    </location>
</feature>